<reference evidence="1 2" key="1">
    <citation type="journal article" date="2018" name="Front. Plant Sci.">
        <title>Red Clover (Trifolium pratense) and Zigzag Clover (T. medium) - A Picture of Genomic Similarities and Differences.</title>
        <authorList>
            <person name="Dluhosova J."/>
            <person name="Istvanek J."/>
            <person name="Nedelnik J."/>
            <person name="Repkova J."/>
        </authorList>
    </citation>
    <scope>NUCLEOTIDE SEQUENCE [LARGE SCALE GENOMIC DNA]</scope>
    <source>
        <strain evidence="2">cv. 10/8</strain>
        <tissue evidence="1">Leaf</tissue>
    </source>
</reference>
<dbReference type="Proteomes" id="UP000265520">
    <property type="component" value="Unassembled WGS sequence"/>
</dbReference>
<sequence>MGLSDFKGTIIKFVLAGLEITIPRAHFAKLLEVNEKGKRIADYRSEIYYRQSIKNELYDDEKHAGKSKLMKDFYIV</sequence>
<name>A0A392TKD8_9FABA</name>
<comment type="caution">
    <text evidence="1">The sequence shown here is derived from an EMBL/GenBank/DDBJ whole genome shotgun (WGS) entry which is preliminary data.</text>
</comment>
<evidence type="ECO:0000313" key="1">
    <source>
        <dbReference type="EMBL" id="MCI61611.1"/>
    </source>
</evidence>
<organism evidence="1 2">
    <name type="scientific">Trifolium medium</name>
    <dbReference type="NCBI Taxonomy" id="97028"/>
    <lineage>
        <taxon>Eukaryota</taxon>
        <taxon>Viridiplantae</taxon>
        <taxon>Streptophyta</taxon>
        <taxon>Embryophyta</taxon>
        <taxon>Tracheophyta</taxon>
        <taxon>Spermatophyta</taxon>
        <taxon>Magnoliopsida</taxon>
        <taxon>eudicotyledons</taxon>
        <taxon>Gunneridae</taxon>
        <taxon>Pentapetalae</taxon>
        <taxon>rosids</taxon>
        <taxon>fabids</taxon>
        <taxon>Fabales</taxon>
        <taxon>Fabaceae</taxon>
        <taxon>Papilionoideae</taxon>
        <taxon>50 kb inversion clade</taxon>
        <taxon>NPAAA clade</taxon>
        <taxon>Hologalegina</taxon>
        <taxon>IRL clade</taxon>
        <taxon>Trifolieae</taxon>
        <taxon>Trifolium</taxon>
    </lineage>
</organism>
<dbReference type="EMBL" id="LXQA010602886">
    <property type="protein sequence ID" value="MCI61611.1"/>
    <property type="molecule type" value="Genomic_DNA"/>
</dbReference>
<proteinExistence type="predicted"/>
<feature type="non-terminal residue" evidence="1">
    <location>
        <position position="76"/>
    </location>
</feature>
<dbReference type="AlphaFoldDB" id="A0A392TKD8"/>
<evidence type="ECO:0000313" key="2">
    <source>
        <dbReference type="Proteomes" id="UP000265520"/>
    </source>
</evidence>
<keyword evidence="2" id="KW-1185">Reference proteome</keyword>
<protein>
    <submittedName>
        <fullName evidence="1">Uncharacterized protein</fullName>
    </submittedName>
</protein>
<accession>A0A392TKD8</accession>